<feature type="region of interest" description="Disordered" evidence="2">
    <location>
        <begin position="295"/>
        <end position="377"/>
    </location>
</feature>
<dbReference type="Proteomes" id="UP000663760">
    <property type="component" value="Chromosome 15"/>
</dbReference>
<feature type="region of interest" description="Disordered" evidence="2">
    <location>
        <begin position="397"/>
        <end position="423"/>
    </location>
</feature>
<evidence type="ECO:0000256" key="1">
    <source>
        <dbReference type="SAM" id="Coils"/>
    </source>
</evidence>
<sequence length="468" mass="51647">MERATKWDPGQSKASDAALRFYSQLKLLEDQQATSVSVVTSLQSELEEARAQISDLEAERRMLRKKLDHFLKKAAEEKAAWRGRELEKATAAIDELKEALARERKNRRRTEMVNSKLVSELAEAELAAKRHLHECEKERKARELVEEVCDELAKEIGEDKAELEALRREAAGVRDEVEEERKMLQMAEVWREERVQMKLMGAKLALEEKYSLLSKLQAELEAFLRGRGGSAPGDAAAVREAELLRDAAESAAALTQEMEEFRYQPPAPSEDIFSVFEELRPGEHAGEREVELCYDRSHPVSPEDGGGGGGGSLDGTGDGEEDDSGWETTSHAEEQGSSNSPDGSDPSVNGFCRSNVSAGGTDWEENPDGEKAGSGVTTEVCSAAAAVRQPRKKMASITRLWRSSSSPNGGGFDGSRSPEGKAAAELGMKKACVEWPRGIQKQSLKAKLLEARLESQKIQLRHVLRQKI</sequence>
<evidence type="ECO:0000256" key="2">
    <source>
        <dbReference type="SAM" id="MobiDB-lite"/>
    </source>
</evidence>
<protein>
    <submittedName>
        <fullName evidence="3">Uncharacterized protein</fullName>
    </submittedName>
</protein>
<accession>A0A7I8LHC5</accession>
<feature type="coiled-coil region" evidence="1">
    <location>
        <begin position="439"/>
        <end position="466"/>
    </location>
</feature>
<dbReference type="AlphaFoldDB" id="A0A7I8LHC5"/>
<name>A0A7I8LHC5_SPIIN</name>
<organism evidence="3 4">
    <name type="scientific">Spirodela intermedia</name>
    <name type="common">Intermediate duckweed</name>
    <dbReference type="NCBI Taxonomy" id="51605"/>
    <lineage>
        <taxon>Eukaryota</taxon>
        <taxon>Viridiplantae</taxon>
        <taxon>Streptophyta</taxon>
        <taxon>Embryophyta</taxon>
        <taxon>Tracheophyta</taxon>
        <taxon>Spermatophyta</taxon>
        <taxon>Magnoliopsida</taxon>
        <taxon>Liliopsida</taxon>
        <taxon>Araceae</taxon>
        <taxon>Lemnoideae</taxon>
        <taxon>Spirodela</taxon>
    </lineage>
</organism>
<reference evidence="3" key="1">
    <citation type="submission" date="2020-02" db="EMBL/GenBank/DDBJ databases">
        <authorList>
            <person name="Scholz U."/>
            <person name="Mascher M."/>
            <person name="Fiebig A."/>
        </authorList>
    </citation>
    <scope>NUCLEOTIDE SEQUENCE</scope>
</reference>
<evidence type="ECO:0000313" key="4">
    <source>
        <dbReference type="Proteomes" id="UP000663760"/>
    </source>
</evidence>
<dbReference type="InterPro" id="IPR043424">
    <property type="entry name" value="BLT-like"/>
</dbReference>
<feature type="coiled-coil region" evidence="1">
    <location>
        <begin position="39"/>
        <end position="183"/>
    </location>
</feature>
<proteinExistence type="predicted"/>
<dbReference type="EMBL" id="LR746278">
    <property type="protein sequence ID" value="CAA7409096.1"/>
    <property type="molecule type" value="Genomic_DNA"/>
</dbReference>
<evidence type="ECO:0000313" key="3">
    <source>
        <dbReference type="EMBL" id="CAA7409096.1"/>
    </source>
</evidence>
<dbReference type="PANTHER" id="PTHR31071">
    <property type="entry name" value="GB|AAF24581.1"/>
    <property type="match status" value="1"/>
</dbReference>
<feature type="compositionally biased region" description="Gly residues" evidence="2">
    <location>
        <begin position="304"/>
        <end position="316"/>
    </location>
</feature>
<keyword evidence="4" id="KW-1185">Reference proteome</keyword>
<dbReference type="OrthoDB" id="1927957at2759"/>
<gene>
    <name evidence="3" type="ORF">SI8410_15019774</name>
</gene>
<keyword evidence="1" id="KW-0175">Coiled coil</keyword>
<dbReference type="PANTHER" id="PTHR31071:SF2">
    <property type="entry name" value="ACTIN CYTOSKELETON-REGULATORY COMPLEX PAN-LIKE PROTEIN"/>
    <property type="match status" value="1"/>
</dbReference>
<feature type="compositionally biased region" description="Low complexity" evidence="2">
    <location>
        <begin position="336"/>
        <end position="349"/>
    </location>
</feature>